<dbReference type="PANTHER" id="PTHR11264">
    <property type="entry name" value="URACIL-DNA GLYCOSYLASE"/>
    <property type="match status" value="1"/>
</dbReference>
<sequence>SKHCIIKSVHPNTLSAYRGFFGSKPYSKANTYLESVGKSPINWCESEA</sequence>
<reference evidence="2 3" key="1">
    <citation type="journal article" date="2018" name="Vet. Microbiol.">
        <title>Clonal diversity and geographic distribution of methicillin-resistant Staphylococcus pseudintermedius from Australian animals: Discovery of novel sequence types.</title>
        <authorList>
            <person name="Worthing K.A."/>
            <person name="Abraham S."/>
            <person name="Coombs G.W."/>
            <person name="Pang S."/>
            <person name="Saputra S."/>
            <person name="Jordan D."/>
            <person name="Trott D.J."/>
            <person name="Norris J.M."/>
        </authorList>
    </citation>
    <scope>NUCLEOTIDE SEQUENCE [LARGE SCALE GENOMIC DNA]</scope>
    <source>
        <strain evidence="2 3">ST525 1</strain>
    </source>
</reference>
<dbReference type="GO" id="GO:0004844">
    <property type="term" value="F:uracil DNA N-glycosylase activity"/>
    <property type="evidence" value="ECO:0007669"/>
    <property type="project" value="InterPro"/>
</dbReference>
<dbReference type="GO" id="GO:0097510">
    <property type="term" value="P:base-excision repair, AP site formation via deaminated base removal"/>
    <property type="evidence" value="ECO:0007669"/>
    <property type="project" value="TreeGrafter"/>
</dbReference>
<dbReference type="EMBL" id="QEIT01000528">
    <property type="protein sequence ID" value="PWZ68547.1"/>
    <property type="molecule type" value="Genomic_DNA"/>
</dbReference>
<evidence type="ECO:0000313" key="2">
    <source>
        <dbReference type="EMBL" id="PWZ68547.1"/>
    </source>
</evidence>
<dbReference type="Gene3D" id="3.40.470.10">
    <property type="entry name" value="Uracil-DNA glycosylase-like domain"/>
    <property type="match status" value="1"/>
</dbReference>
<protein>
    <recommendedName>
        <fullName evidence="1">Uracil-DNA glycosylase</fullName>
    </recommendedName>
</protein>
<feature type="non-terminal residue" evidence="2">
    <location>
        <position position="1"/>
    </location>
</feature>
<evidence type="ECO:0000313" key="3">
    <source>
        <dbReference type="Proteomes" id="UP000246800"/>
    </source>
</evidence>
<name>A0A317YLM5_STAPS</name>
<dbReference type="InterPro" id="IPR002043">
    <property type="entry name" value="UDG_fam1"/>
</dbReference>
<evidence type="ECO:0000256" key="1">
    <source>
        <dbReference type="ARBA" id="ARBA00018429"/>
    </source>
</evidence>
<gene>
    <name evidence="2" type="ORF">DD902_14870</name>
</gene>
<proteinExistence type="predicted"/>
<dbReference type="SUPFAM" id="SSF52141">
    <property type="entry name" value="Uracil-DNA glycosylase-like"/>
    <property type="match status" value="1"/>
</dbReference>
<dbReference type="InterPro" id="IPR036895">
    <property type="entry name" value="Uracil-DNA_glycosylase-like_sf"/>
</dbReference>
<organism evidence="2 3">
    <name type="scientific">Staphylococcus pseudintermedius</name>
    <dbReference type="NCBI Taxonomy" id="283734"/>
    <lineage>
        <taxon>Bacteria</taxon>
        <taxon>Bacillati</taxon>
        <taxon>Bacillota</taxon>
        <taxon>Bacilli</taxon>
        <taxon>Bacillales</taxon>
        <taxon>Staphylococcaceae</taxon>
        <taxon>Staphylococcus</taxon>
        <taxon>Staphylococcus intermedius group</taxon>
    </lineage>
</organism>
<dbReference type="PANTHER" id="PTHR11264:SF0">
    <property type="entry name" value="URACIL-DNA GLYCOSYLASE"/>
    <property type="match status" value="1"/>
</dbReference>
<dbReference type="AlphaFoldDB" id="A0A317YLM5"/>
<dbReference type="Proteomes" id="UP000246800">
    <property type="component" value="Unassembled WGS sequence"/>
</dbReference>
<accession>A0A317YLM5</accession>
<comment type="caution">
    <text evidence="2">The sequence shown here is derived from an EMBL/GenBank/DDBJ whole genome shotgun (WGS) entry which is preliminary data.</text>
</comment>